<dbReference type="InterPro" id="IPR015946">
    <property type="entry name" value="KH_dom-like_a/b"/>
</dbReference>
<gene>
    <name evidence="1" type="ORF">SAMN04489750_3094</name>
</gene>
<dbReference type="InterPro" id="IPR036102">
    <property type="entry name" value="OsmC/Ohrsf"/>
</dbReference>
<name>A0A2Y8ZUM1_9MICO</name>
<dbReference type="Proteomes" id="UP000250028">
    <property type="component" value="Unassembled WGS sequence"/>
</dbReference>
<accession>A0A2Y8ZUM1</accession>
<reference evidence="2" key="1">
    <citation type="submission" date="2016-10" db="EMBL/GenBank/DDBJ databases">
        <authorList>
            <person name="Varghese N."/>
            <person name="Submissions S."/>
        </authorList>
    </citation>
    <scope>NUCLEOTIDE SEQUENCE [LARGE SCALE GENOMIC DNA]</scope>
    <source>
        <strain evidence="2">DSM 22951</strain>
    </source>
</reference>
<keyword evidence="2" id="KW-1185">Reference proteome</keyword>
<dbReference type="SUPFAM" id="SSF82784">
    <property type="entry name" value="OsmC-like"/>
    <property type="match status" value="1"/>
</dbReference>
<sequence length="156" mass="16808">MSTGHQYVVDLTWSGSTGAGYEHYSRSYEMTTGGTLGPFSADPAFGGDPALANPEQLLVMAAASCQLLSFLAVAARSRVDVIEYADRAVGVMPQQSGGPMWITAMTLSPRITVRGDVPDAKLRRMVEIGHRECFIANSVRTEIQVAPTFRQSPEPT</sequence>
<evidence type="ECO:0000313" key="1">
    <source>
        <dbReference type="EMBL" id="SSA35724.1"/>
    </source>
</evidence>
<proteinExistence type="predicted"/>
<dbReference type="Pfam" id="PF02566">
    <property type="entry name" value="OsmC"/>
    <property type="match status" value="1"/>
</dbReference>
<evidence type="ECO:0000313" key="2">
    <source>
        <dbReference type="Proteomes" id="UP000250028"/>
    </source>
</evidence>
<dbReference type="EMBL" id="UESZ01000001">
    <property type="protein sequence ID" value="SSA35724.1"/>
    <property type="molecule type" value="Genomic_DNA"/>
</dbReference>
<dbReference type="AlphaFoldDB" id="A0A2Y8ZUM1"/>
<dbReference type="PANTHER" id="PTHR42830">
    <property type="entry name" value="OSMOTICALLY INDUCIBLE FAMILY PROTEIN"/>
    <property type="match status" value="1"/>
</dbReference>
<dbReference type="InterPro" id="IPR052707">
    <property type="entry name" value="OsmC_Ohr_Peroxiredoxin"/>
</dbReference>
<dbReference type="OrthoDB" id="9795405at2"/>
<dbReference type="Gene3D" id="3.30.300.20">
    <property type="match status" value="1"/>
</dbReference>
<organism evidence="1 2">
    <name type="scientific">Branchiibius hedensis</name>
    <dbReference type="NCBI Taxonomy" id="672460"/>
    <lineage>
        <taxon>Bacteria</taxon>
        <taxon>Bacillati</taxon>
        <taxon>Actinomycetota</taxon>
        <taxon>Actinomycetes</taxon>
        <taxon>Micrococcales</taxon>
        <taxon>Dermacoccaceae</taxon>
        <taxon>Branchiibius</taxon>
    </lineage>
</organism>
<dbReference type="PANTHER" id="PTHR42830:SF2">
    <property type="entry name" value="OSMC_OHR FAMILY PROTEIN"/>
    <property type="match status" value="1"/>
</dbReference>
<dbReference type="RefSeq" id="WP_109687190.1">
    <property type="nucleotide sequence ID" value="NZ_QGDN01000001.1"/>
</dbReference>
<dbReference type="InterPro" id="IPR003718">
    <property type="entry name" value="OsmC/Ohr_fam"/>
</dbReference>
<protein>
    <submittedName>
        <fullName evidence="1">Organic hydroperoxide reductase OsmC/OhrA</fullName>
    </submittedName>
</protein>